<evidence type="ECO:0000256" key="1">
    <source>
        <dbReference type="SAM" id="MobiDB-lite"/>
    </source>
</evidence>
<sequence length="229" mass="25279">MGFLSIITAITPGDSRPRVASPRREDNSRERSQRAPPFSPPRYEAPPPPSYESISTASTRPKGVVSKSDSHRATARPTGSLVAPNRPSSRPQSSRSPQREKPDSSYTLKDDRRFSQASAEEAHRYPRTSEESRRSSRSESDLSQKMNQDRRRSTTGISANPKVLLGPKLPMNLQMWIIIPRVLLIAAELKLHISREALSKIGPLLVLQHTISGALAPDKCLGLCLLIGL</sequence>
<name>A0A4Z1KQH0_9HELO</name>
<feature type="compositionally biased region" description="Basic and acidic residues" evidence="1">
    <location>
        <begin position="22"/>
        <end position="33"/>
    </location>
</feature>
<feature type="region of interest" description="Disordered" evidence="1">
    <location>
        <begin position="1"/>
        <end position="161"/>
    </location>
</feature>
<keyword evidence="3" id="KW-1185">Reference proteome</keyword>
<dbReference type="AlphaFoldDB" id="A0A4Z1KQH0"/>
<feature type="compositionally biased region" description="Low complexity" evidence="1">
    <location>
        <begin position="86"/>
        <end position="96"/>
    </location>
</feature>
<feature type="compositionally biased region" description="Basic and acidic residues" evidence="1">
    <location>
        <begin position="97"/>
        <end position="152"/>
    </location>
</feature>
<feature type="compositionally biased region" description="Pro residues" evidence="1">
    <location>
        <begin position="37"/>
        <end position="50"/>
    </location>
</feature>
<protein>
    <submittedName>
        <fullName evidence="2">Uncharacterized protein</fullName>
    </submittedName>
</protein>
<dbReference type="EMBL" id="PQXO01000331">
    <property type="protein sequence ID" value="TGO86124.1"/>
    <property type="molecule type" value="Genomic_DNA"/>
</dbReference>
<proteinExistence type="predicted"/>
<evidence type="ECO:0000313" key="3">
    <source>
        <dbReference type="Proteomes" id="UP000297280"/>
    </source>
</evidence>
<comment type="caution">
    <text evidence="2">The sequence shown here is derived from an EMBL/GenBank/DDBJ whole genome shotgun (WGS) entry which is preliminary data.</text>
</comment>
<dbReference type="Proteomes" id="UP000297280">
    <property type="component" value="Unassembled WGS sequence"/>
</dbReference>
<accession>A0A4Z1KQH0</accession>
<organism evidence="2 3">
    <name type="scientific">Botrytis porri</name>
    <dbReference type="NCBI Taxonomy" id="87229"/>
    <lineage>
        <taxon>Eukaryota</taxon>
        <taxon>Fungi</taxon>
        <taxon>Dikarya</taxon>
        <taxon>Ascomycota</taxon>
        <taxon>Pezizomycotina</taxon>
        <taxon>Leotiomycetes</taxon>
        <taxon>Helotiales</taxon>
        <taxon>Sclerotiniaceae</taxon>
        <taxon>Botrytis</taxon>
    </lineage>
</organism>
<evidence type="ECO:0000313" key="2">
    <source>
        <dbReference type="EMBL" id="TGO86124.1"/>
    </source>
</evidence>
<reference evidence="2 3" key="1">
    <citation type="submission" date="2017-12" db="EMBL/GenBank/DDBJ databases">
        <title>Comparative genomics of Botrytis spp.</title>
        <authorList>
            <person name="Valero-Jimenez C.A."/>
            <person name="Tapia P."/>
            <person name="Veloso J."/>
            <person name="Silva-Moreno E."/>
            <person name="Staats M."/>
            <person name="Valdes J.H."/>
            <person name="Van Kan J.A.L."/>
        </authorList>
    </citation>
    <scope>NUCLEOTIDE SEQUENCE [LARGE SCALE GENOMIC DNA]</scope>
    <source>
        <strain evidence="2 3">MUCL3349</strain>
    </source>
</reference>
<gene>
    <name evidence="2" type="ORF">BPOR_0332g00020</name>
</gene>